<dbReference type="Gene3D" id="3.30.720.50">
    <property type="match status" value="1"/>
</dbReference>
<evidence type="ECO:0000256" key="6">
    <source>
        <dbReference type="RuleBase" id="RU362114"/>
    </source>
</evidence>
<feature type="compositionally biased region" description="Basic and acidic residues" evidence="7">
    <location>
        <begin position="832"/>
        <end position="842"/>
    </location>
</feature>
<keyword evidence="2 6" id="KW-0328">Glycosyltransferase</keyword>
<dbReference type="Gene3D" id="3.90.228.10">
    <property type="match status" value="1"/>
</dbReference>
<feature type="region of interest" description="Disordered" evidence="7">
    <location>
        <begin position="2650"/>
        <end position="2686"/>
    </location>
</feature>
<feature type="domain" description="PARP catalytic" evidence="9">
    <location>
        <begin position="2882"/>
        <end position="3101"/>
    </location>
</feature>
<dbReference type="InterPro" id="IPR052056">
    <property type="entry name" value="Mono-ARTD/PARP"/>
</dbReference>
<evidence type="ECO:0000256" key="5">
    <source>
        <dbReference type="ARBA" id="ARBA00023242"/>
    </source>
</evidence>
<dbReference type="SMART" id="SM00678">
    <property type="entry name" value="WWE"/>
    <property type="match status" value="1"/>
</dbReference>
<evidence type="ECO:0000313" key="11">
    <source>
        <dbReference type="EMBL" id="OWF38291.1"/>
    </source>
</evidence>
<feature type="compositionally biased region" description="Low complexity" evidence="7">
    <location>
        <begin position="460"/>
        <end position="470"/>
    </location>
</feature>
<evidence type="ECO:0000256" key="2">
    <source>
        <dbReference type="ARBA" id="ARBA00022676"/>
    </source>
</evidence>
<dbReference type="InterPro" id="IPR000504">
    <property type="entry name" value="RRM_dom"/>
</dbReference>
<dbReference type="STRING" id="6573.A0A210PP79"/>
<keyword evidence="4 6" id="KW-0520">NAD</keyword>
<dbReference type="Pfam" id="PF01661">
    <property type="entry name" value="Macro"/>
    <property type="match status" value="4"/>
</dbReference>
<feature type="compositionally biased region" description="Acidic residues" evidence="7">
    <location>
        <begin position="2248"/>
        <end position="2272"/>
    </location>
</feature>
<dbReference type="GO" id="GO:0008270">
    <property type="term" value="F:zinc ion binding"/>
    <property type="evidence" value="ECO:0007669"/>
    <property type="project" value="InterPro"/>
</dbReference>
<evidence type="ECO:0000256" key="1">
    <source>
        <dbReference type="ARBA" id="ARBA00004123"/>
    </source>
</evidence>
<dbReference type="InterPro" id="IPR004170">
    <property type="entry name" value="WWE_dom"/>
</dbReference>
<dbReference type="SUPFAM" id="SSF54928">
    <property type="entry name" value="RNA-binding domain, RBD"/>
    <property type="match status" value="1"/>
</dbReference>
<evidence type="ECO:0000256" key="7">
    <source>
        <dbReference type="SAM" id="MobiDB-lite"/>
    </source>
</evidence>
<dbReference type="Pfam" id="PF02825">
    <property type="entry name" value="WWE"/>
    <property type="match status" value="1"/>
</dbReference>
<dbReference type="SMART" id="SM00360">
    <property type="entry name" value="RRM"/>
    <property type="match status" value="3"/>
</dbReference>
<dbReference type="PROSITE" id="PS51154">
    <property type="entry name" value="MACRO"/>
    <property type="match status" value="4"/>
</dbReference>
<feature type="region of interest" description="Disordered" evidence="7">
    <location>
        <begin position="1508"/>
        <end position="1548"/>
    </location>
</feature>
<dbReference type="SUPFAM" id="SSF117839">
    <property type="entry name" value="WWE domain"/>
    <property type="match status" value="1"/>
</dbReference>
<dbReference type="Gene3D" id="3.30.70.330">
    <property type="match status" value="2"/>
</dbReference>
<dbReference type="InterPro" id="IPR037197">
    <property type="entry name" value="WWE_dom_sf"/>
</dbReference>
<gene>
    <name evidence="11" type="ORF">KP79_PYT17217</name>
</gene>
<evidence type="ECO:0000259" key="10">
    <source>
        <dbReference type="PROSITE" id="PS51154"/>
    </source>
</evidence>
<dbReference type="OrthoDB" id="6145880at2759"/>
<dbReference type="InterPro" id="IPR018123">
    <property type="entry name" value="WWE-dom_subgr"/>
</dbReference>
<feature type="domain" description="Macro" evidence="10">
    <location>
        <begin position="2047"/>
        <end position="2232"/>
    </location>
</feature>
<feature type="compositionally biased region" description="Basic and acidic residues" evidence="7">
    <location>
        <begin position="871"/>
        <end position="889"/>
    </location>
</feature>
<feature type="region of interest" description="Disordered" evidence="7">
    <location>
        <begin position="447"/>
        <end position="523"/>
    </location>
</feature>
<dbReference type="Pfam" id="PF00644">
    <property type="entry name" value="PARP"/>
    <property type="match status" value="1"/>
</dbReference>
<evidence type="ECO:0000313" key="12">
    <source>
        <dbReference type="Proteomes" id="UP000242188"/>
    </source>
</evidence>
<dbReference type="SUPFAM" id="SSF52949">
    <property type="entry name" value="Macro domain-like"/>
    <property type="match status" value="4"/>
</dbReference>
<evidence type="ECO:0000259" key="8">
    <source>
        <dbReference type="PROSITE" id="PS50918"/>
    </source>
</evidence>
<feature type="compositionally biased region" description="Basic and acidic residues" evidence="7">
    <location>
        <begin position="1229"/>
        <end position="1250"/>
    </location>
</feature>
<feature type="region of interest" description="Disordered" evidence="7">
    <location>
        <begin position="2236"/>
        <end position="2278"/>
    </location>
</feature>
<dbReference type="PANTHER" id="PTHR14453">
    <property type="entry name" value="PARP/ZINC FINGER CCCH TYPE DOMAIN CONTAINING PROTEIN"/>
    <property type="match status" value="1"/>
</dbReference>
<feature type="compositionally biased region" description="Polar residues" evidence="7">
    <location>
        <begin position="570"/>
        <end position="589"/>
    </location>
</feature>
<feature type="domain" description="Macro" evidence="10">
    <location>
        <begin position="926"/>
        <end position="1107"/>
    </location>
</feature>
<dbReference type="GO" id="GO:0010629">
    <property type="term" value="P:negative regulation of gene expression"/>
    <property type="evidence" value="ECO:0007669"/>
    <property type="project" value="TreeGrafter"/>
</dbReference>
<feature type="compositionally biased region" description="Low complexity" evidence="7">
    <location>
        <begin position="506"/>
        <end position="523"/>
    </location>
</feature>
<feature type="domain" description="Macro" evidence="10">
    <location>
        <begin position="2476"/>
        <end position="2650"/>
    </location>
</feature>
<feature type="region of interest" description="Disordered" evidence="7">
    <location>
        <begin position="832"/>
        <end position="911"/>
    </location>
</feature>
<dbReference type="Proteomes" id="UP000242188">
    <property type="component" value="Unassembled WGS sequence"/>
</dbReference>
<organism evidence="11 12">
    <name type="scientific">Mizuhopecten yessoensis</name>
    <name type="common">Japanese scallop</name>
    <name type="synonym">Patinopecten yessoensis</name>
    <dbReference type="NCBI Taxonomy" id="6573"/>
    <lineage>
        <taxon>Eukaryota</taxon>
        <taxon>Metazoa</taxon>
        <taxon>Spiralia</taxon>
        <taxon>Lophotrochozoa</taxon>
        <taxon>Mollusca</taxon>
        <taxon>Bivalvia</taxon>
        <taxon>Autobranchia</taxon>
        <taxon>Pteriomorphia</taxon>
        <taxon>Pectinida</taxon>
        <taxon>Pectinoidea</taxon>
        <taxon>Pectinidae</taxon>
        <taxon>Mizuhopecten</taxon>
    </lineage>
</organism>
<keyword evidence="12" id="KW-1185">Reference proteome</keyword>
<dbReference type="PANTHER" id="PTHR14453:SF67">
    <property type="entry name" value="POLY [ADP-RIBOSE] POLYMERASE"/>
    <property type="match status" value="1"/>
</dbReference>
<feature type="compositionally biased region" description="Polar residues" evidence="7">
    <location>
        <begin position="843"/>
        <end position="862"/>
    </location>
</feature>
<dbReference type="CDD" id="cd01439">
    <property type="entry name" value="TCCD_inducible_PARP_like"/>
    <property type="match status" value="1"/>
</dbReference>
<dbReference type="InterPro" id="IPR043472">
    <property type="entry name" value="Macro_dom-like"/>
</dbReference>
<feature type="domain" description="WWE" evidence="8">
    <location>
        <begin position="2792"/>
        <end position="2869"/>
    </location>
</feature>
<keyword evidence="3 6" id="KW-0808">Transferase</keyword>
<feature type="compositionally biased region" description="Basic and acidic residues" evidence="7">
    <location>
        <begin position="898"/>
        <end position="911"/>
    </location>
</feature>
<comment type="subcellular location">
    <subcellularLocation>
        <location evidence="1">Nucleus</location>
    </subcellularLocation>
</comment>
<feature type="region of interest" description="Disordered" evidence="7">
    <location>
        <begin position="309"/>
        <end position="339"/>
    </location>
</feature>
<keyword evidence="5" id="KW-0539">Nucleus</keyword>
<feature type="compositionally biased region" description="Polar residues" evidence="7">
    <location>
        <begin position="448"/>
        <end position="459"/>
    </location>
</feature>
<evidence type="ECO:0000259" key="9">
    <source>
        <dbReference type="PROSITE" id="PS51059"/>
    </source>
</evidence>
<dbReference type="GO" id="GO:0003950">
    <property type="term" value="F:NAD+ poly-ADP-ribosyltransferase activity"/>
    <property type="evidence" value="ECO:0007669"/>
    <property type="project" value="UniProtKB-UniRule"/>
</dbReference>
<dbReference type="PROSITE" id="PS51059">
    <property type="entry name" value="PARP_CATALYTIC"/>
    <property type="match status" value="1"/>
</dbReference>
<evidence type="ECO:0000256" key="3">
    <source>
        <dbReference type="ARBA" id="ARBA00022679"/>
    </source>
</evidence>
<feature type="region of interest" description="Disordered" evidence="7">
    <location>
        <begin position="163"/>
        <end position="240"/>
    </location>
</feature>
<dbReference type="EC" id="2.4.2.-" evidence="6"/>
<feature type="compositionally biased region" description="Basic residues" evidence="7">
    <location>
        <begin position="2672"/>
        <end position="2681"/>
    </location>
</feature>
<protein>
    <recommendedName>
        <fullName evidence="6">Poly [ADP-ribose] polymerase</fullName>
        <shortName evidence="6">PARP</shortName>
        <ecNumber evidence="6">2.4.2.-</ecNumber>
    </recommendedName>
</protein>
<dbReference type="Gene3D" id="3.40.220.10">
    <property type="entry name" value="Leucine Aminopeptidase, subunit E, domain 1"/>
    <property type="match status" value="4"/>
</dbReference>
<evidence type="ECO:0000256" key="4">
    <source>
        <dbReference type="ARBA" id="ARBA00023027"/>
    </source>
</evidence>
<feature type="compositionally biased region" description="Basic and acidic residues" evidence="7">
    <location>
        <begin position="168"/>
        <end position="179"/>
    </location>
</feature>
<comment type="caution">
    <text evidence="11">The sequence shown here is derived from an EMBL/GenBank/DDBJ whole genome shotgun (WGS) entry which is preliminary data.</text>
</comment>
<dbReference type="CDD" id="cd02907">
    <property type="entry name" value="Macro_Af1521_BAL-like"/>
    <property type="match status" value="1"/>
</dbReference>
<feature type="compositionally biased region" description="Low complexity" evidence="7">
    <location>
        <begin position="481"/>
        <end position="493"/>
    </location>
</feature>
<dbReference type="InterPro" id="IPR035979">
    <property type="entry name" value="RBD_domain_sf"/>
</dbReference>
<dbReference type="SMART" id="SM00506">
    <property type="entry name" value="A1pp"/>
    <property type="match status" value="4"/>
</dbReference>
<reference evidence="11 12" key="1">
    <citation type="journal article" date="2017" name="Nat. Ecol. Evol.">
        <title>Scallop genome provides insights into evolution of bilaterian karyotype and development.</title>
        <authorList>
            <person name="Wang S."/>
            <person name="Zhang J."/>
            <person name="Jiao W."/>
            <person name="Li J."/>
            <person name="Xun X."/>
            <person name="Sun Y."/>
            <person name="Guo X."/>
            <person name="Huan P."/>
            <person name="Dong B."/>
            <person name="Zhang L."/>
            <person name="Hu X."/>
            <person name="Sun X."/>
            <person name="Wang J."/>
            <person name="Zhao C."/>
            <person name="Wang Y."/>
            <person name="Wang D."/>
            <person name="Huang X."/>
            <person name="Wang R."/>
            <person name="Lv J."/>
            <person name="Li Y."/>
            <person name="Zhang Z."/>
            <person name="Liu B."/>
            <person name="Lu W."/>
            <person name="Hui Y."/>
            <person name="Liang J."/>
            <person name="Zhou Z."/>
            <person name="Hou R."/>
            <person name="Li X."/>
            <person name="Liu Y."/>
            <person name="Li H."/>
            <person name="Ning X."/>
            <person name="Lin Y."/>
            <person name="Zhao L."/>
            <person name="Xing Q."/>
            <person name="Dou J."/>
            <person name="Li Y."/>
            <person name="Mao J."/>
            <person name="Guo H."/>
            <person name="Dou H."/>
            <person name="Li T."/>
            <person name="Mu C."/>
            <person name="Jiang W."/>
            <person name="Fu Q."/>
            <person name="Fu X."/>
            <person name="Miao Y."/>
            <person name="Liu J."/>
            <person name="Yu Q."/>
            <person name="Li R."/>
            <person name="Liao H."/>
            <person name="Li X."/>
            <person name="Kong Y."/>
            <person name="Jiang Z."/>
            <person name="Chourrout D."/>
            <person name="Li R."/>
            <person name="Bao Z."/>
        </authorList>
    </citation>
    <scope>NUCLEOTIDE SEQUENCE [LARGE SCALE GENOMIC DNA]</scope>
    <source>
        <strain evidence="11 12">PY_sf001</strain>
    </source>
</reference>
<dbReference type="Pfam" id="PF23085">
    <property type="entry name" value="RRM_PARP14_3"/>
    <property type="match status" value="2"/>
</dbReference>
<feature type="compositionally biased region" description="Polar residues" evidence="7">
    <location>
        <begin position="210"/>
        <end position="220"/>
    </location>
</feature>
<dbReference type="GO" id="GO:0003714">
    <property type="term" value="F:transcription corepressor activity"/>
    <property type="evidence" value="ECO:0007669"/>
    <property type="project" value="TreeGrafter"/>
</dbReference>
<feature type="compositionally biased region" description="Basic and acidic residues" evidence="7">
    <location>
        <begin position="1523"/>
        <end position="1543"/>
    </location>
</feature>
<feature type="region of interest" description="Disordered" evidence="7">
    <location>
        <begin position="101"/>
        <end position="126"/>
    </location>
</feature>
<accession>A0A210PP79</accession>
<dbReference type="InterPro" id="IPR012317">
    <property type="entry name" value="Poly(ADP-ribose)pol_cat_dom"/>
</dbReference>
<feature type="region of interest" description="Disordered" evidence="7">
    <location>
        <begin position="570"/>
        <end position="605"/>
    </location>
</feature>
<dbReference type="EMBL" id="NEDP02005569">
    <property type="protein sequence ID" value="OWF38291.1"/>
    <property type="molecule type" value="Genomic_DNA"/>
</dbReference>
<feature type="compositionally biased region" description="Basic and acidic residues" evidence="7">
    <location>
        <begin position="195"/>
        <end position="206"/>
    </location>
</feature>
<feature type="compositionally biased region" description="Basic and acidic residues" evidence="7">
    <location>
        <begin position="112"/>
        <end position="122"/>
    </location>
</feature>
<proteinExistence type="predicted"/>
<feature type="region of interest" description="Disordered" evidence="7">
    <location>
        <begin position="1229"/>
        <end position="1260"/>
    </location>
</feature>
<feature type="compositionally biased region" description="Basic and acidic residues" evidence="7">
    <location>
        <begin position="2651"/>
        <end position="2668"/>
    </location>
</feature>
<dbReference type="GO" id="GO:0005634">
    <property type="term" value="C:nucleus"/>
    <property type="evidence" value="ECO:0007669"/>
    <property type="project" value="UniProtKB-SubCell"/>
</dbReference>
<sequence>MDIRDEVAKTCILIKSIPFDTDDKSISSAVSDEATVCRVFRYTEQADNSTRFIAQLSNRQDADRLIRSNGLYLRNPDHEKVKVEVGFCPECIVPTEWVECSPSDLMENNDPDTEHSDRHGDYSNRFLQETNDNGAVRSAAIEEPNTKDDLVTKFSALTVFSDEEEKNEDTKNGKDKDADDLLIPSTDTEREDEPSEKAADDTEVYRRPSQKATEVQSTSDPDVAKYSPPQHDTPQADTYEPMGDIYIPMWKMTPKHRPVPLMEPSVTKTSIEKGQRSLSVCVDHHKSLTETDVLVFPDNKENQRVMDSRCDSSRDSVLGGHDSVVTGAADKGENSPEISKGVEGQEFVKDTFPSEIEHEECVQSINTSLKFQANELESAKLTEIAGKEMEKFKQTITGDSDSYKQIGDFKTKHKSSQEILKNEAANLHVTTGDQNVGEVATRAPPVAVTSQPVCTGDQQSPPSHSHTPSPVLLHPIQPHTGQSGQGQPLQPSQCLAGQFGQEQPLQSFQPPSGQFGQGQQPAGQFGQVQQLTGQLGQDQQSSGQFGQVQQLAGQLGQGQHLTGKFDQGQQLAGQLDPQQPQTSQFNQGLQFPGQLGPSQPLTGRLSLAPENVGQRFSNANSQQMTQQGQGPTQPITDRLSLAPENIGQRFSNANSQQMTQQGQGPTQPLIDRLSAASEIVGQQFSNVYCQQGQQILPALNYPQQGQSGHPHWAEYYPYQGSPSAAVFYQQHWGPGYPGMPQFSNPGMTPHQTPHMAPPGPQHHIIPPQNIVPHQVAPPSGTYGVITHPSFPALYPSASSPEAPPLTAESNITRPMAEQSEDLVTENKYLATHNDEHRQEIRTNNHATTSETGKGDTANSIISETKGAGSRKKIENLSAKMEEDSLRELEQWAQSSSPRQRDATSGEAADSREENLYDSILSIEGAKPNQISVQKDFGHIKLLNGELSHAKVDVIVNLTNKDLKLNLGNVSKSILEAAGQEIQEECRKTYPRGIRQDLIAVTSGGRLSCRKIFHIIVPRWDGVAESLNKILGKLVTTCISMAIRQEMTSIAFPAIGTGKMGYPADLVAKAMLQSTKMFLTNEQLSNFLVCFVIYHGDTAIKKAFEDTAMLVLKSNDEVEPMEVDEQDYDGGHTYTQISYPHDNQTYVNVGDNNKDEHLYLPLKFSQSGAQQNSSLESDDSDLYMCMNQNKKDGTYVNMQEVKKQRQEDDAYAFVQGHKKQVEYLKDKPMRNTETPKIRQRTSEMETAERSPKGNLPSIPDQQPQFLRVTYPRPFPEDTVRFYFENKKRSGGGEIVKFNHYLQKKVTLIQFKDSEAVSRVIAKTHKLESLEIQVSMVTGEMPSNIEEKKLLISGINPKTTYDTLVNFLEVRAKAVPTEVIYGNRKDRAVVSFESKPDFDYLREVCQAKSLEGNLLKVSLVPVPSVVLVKNCPDVSEDTILLFFENEKRSGGGDVEKVELILDHQECLVHFVDPAVAKRVCDPEQKLQIEKKTVTASLYYPFLRSAESKSLVKEASGEKQTGQLRVENKPVRQHSDKKSPEQRLTRELPNPPLAITMKFPSPVTLTDIEPRLTEFIMTSDPNKSAFENMMSKVEGKVSWPKNLETDFIRITCVIDVTSERAALEVKQWSAKIYRNVKKFFGAMTTEEVPVVKQVWESVISELKNMNIPYPDGVAVRLNQQHYTIVISGHAKYVKDLKKNVEEITTRNEKSLRKEAEQVSKSEFLKMFQIQILWKFKFKNKIKKLYPKLEIEIDVDNRKISFSGVLEEVDQARIDMRLQLETSACETLAISRGMRDLFFRVPAKNEFVQLLKQRHLVAVWDLPPHQDICRMYAETSPKAKEAVTLFTQVLKEKKIPMEDDLAKVVESTKWQSTLKDLFSKYPEEIQINVEENSIFVTAVCKVFDKICDCIDTEIRDYKDIHDVHKEFLPVEEGVFRFLEKYKRYDIETCTLAIQKTLKLQLKTRNSKVKPGYDLEGTRDALRLARNKIKAVIDQVSMDTHMVKAVGAADYFNSTDGRDKIGMIESAVSAIIRKSAEYRGVQEVSGQSSQPVMKAKCQVGQSKQCIVVEGDMTLLKVDVMVNAANTDMMHGGGIAGAISAAGGSVIQKECDDYVTKHGPVPEGKAICSSSGRLPCKMVVHTVGPIWQDGSHGEEKKLQEAVYRSLEIVHEQGYSSVALPAISAGIFGYPLPKSVETIVSMVQHFVFKRPTTRIKHVYLCDTDHQTVKLFVKELVSTYGPQKVKTYDGTGSSSSDEDASDEEISEEDDEEEEDTDDEAKDVRRTSSHRKITVEVLRGELAKTKADVLVNSTGKDLMLNVGMLSKTLLQYGGQSLQTECTSSYPRGIQPGDVAITKGGNLQCQQVYHGTFDSWGNEQRGCVKTLEKFVSTCLHTANKCRMASIAFPALGTGRLSYPPATVANVMLSCVRGFERDMPNSCLRTVMFVIYPQDRQSVQDFETAVDKDSLRPGGATGSRGDRAVSRNYGASVSLGQVDIEIKQGDITKATTPAIVNSTGDHLDLTRGAVSKAILKAGGQNIQVECNARRMDMQSRGLVVTSGGSLMCRFILHVRSCTRESDWAQAVSTCLREADRLKCDSLTFPALGTGQIGCAPKDVADTMFTAIRQLTDQLRHLRKVSIVIYQADMVDTFKAQLKRHLRGADTPRRTNTTKEKEAYKSTSKTRKSKGHRSQTSSYVRPDNVQFLMWSDSPSKFRNAKSRIDQACDSELRKLTVPLSYKEIIKGLNTYQIDELNGLGSKRNVHIIINQSRGEITLEGRRLPTSDLLPEIQNLLHKFEKHKDEVEKAKTVADYVQWLYDDSGKWRRFNAEVNLMIEKAYKAKEVKTKVMDSNGIIYIIDFQKMVEYETSLPHKKYKIERRDRGARSPGGIGLPKSWTPMGKVTYQLVKLSTSDEEYKKTEQAFRASVGKASTQPLQAGHLHRFMMQGFMAPNYGHQQIVQIQRVQNKSLYQQYTAKKQELWTRNNKDPEKWLWHGTSSDTVEKVAMKGFDRSYCGKNATAYGNGVYFAVDASYSMGYCQHDNSGLKHMFYTQVLTGESCPGHSGMKYLPDRKGAGSTALPYDSATNNVSAPSMYIIFHDSQAYPSYLISFR</sequence>
<dbReference type="PROSITE" id="PS50918">
    <property type="entry name" value="WWE"/>
    <property type="match status" value="1"/>
</dbReference>
<dbReference type="InterPro" id="IPR012677">
    <property type="entry name" value="Nucleotide-bd_a/b_plait_sf"/>
</dbReference>
<feature type="domain" description="Macro" evidence="10">
    <location>
        <begin position="2273"/>
        <end position="2459"/>
    </location>
</feature>
<dbReference type="InterPro" id="IPR002589">
    <property type="entry name" value="Macro_dom"/>
</dbReference>
<dbReference type="SUPFAM" id="SSF56399">
    <property type="entry name" value="ADP-ribosylation"/>
    <property type="match status" value="1"/>
</dbReference>
<name>A0A210PP79_MIZYE</name>
<dbReference type="GO" id="GO:0005737">
    <property type="term" value="C:cytoplasm"/>
    <property type="evidence" value="ECO:0007669"/>
    <property type="project" value="TreeGrafter"/>
</dbReference>
<dbReference type="GO" id="GO:0003723">
    <property type="term" value="F:RNA binding"/>
    <property type="evidence" value="ECO:0007669"/>
    <property type="project" value="InterPro"/>
</dbReference>